<comment type="caution">
    <text evidence="3">The sequence shown here is derived from an EMBL/GenBank/DDBJ whole genome shotgun (WGS) entry which is preliminary data.</text>
</comment>
<evidence type="ECO:0000256" key="1">
    <source>
        <dbReference type="SAM" id="MobiDB-lite"/>
    </source>
</evidence>
<accession>A0ABQ5LPR9</accession>
<protein>
    <submittedName>
        <fullName evidence="3">Uncharacterized protein</fullName>
    </submittedName>
</protein>
<organism evidence="3 4">
    <name type="scientific">Sinisalibacter aestuarii</name>
    <dbReference type="NCBI Taxonomy" id="2949426"/>
    <lineage>
        <taxon>Bacteria</taxon>
        <taxon>Pseudomonadati</taxon>
        <taxon>Pseudomonadota</taxon>
        <taxon>Alphaproteobacteria</taxon>
        <taxon>Rhodobacterales</taxon>
        <taxon>Roseobacteraceae</taxon>
        <taxon>Sinisalibacter</taxon>
    </lineage>
</organism>
<name>A0ABQ5LPR9_9RHOB</name>
<feature type="compositionally biased region" description="Gly residues" evidence="1">
    <location>
        <begin position="83"/>
        <end position="97"/>
    </location>
</feature>
<sequence length="103" mass="10609">MTLAKSFALLLAGTVATPLLAAHNNPWMSTEDTVLMQYHDENLAQSEGTPGEDEMLGVMVRDAYGKLVLDAGRDDGLGLAQGYSGGGAQGGGSGGQDGARARR</sequence>
<evidence type="ECO:0000313" key="3">
    <source>
        <dbReference type="EMBL" id="GKY86997.1"/>
    </source>
</evidence>
<feature type="chain" id="PRO_5045043965" evidence="2">
    <location>
        <begin position="22"/>
        <end position="103"/>
    </location>
</feature>
<keyword evidence="2" id="KW-0732">Signal</keyword>
<gene>
    <name evidence="3" type="ORF">STA1M1_08660</name>
</gene>
<proteinExistence type="predicted"/>
<dbReference type="EMBL" id="BROH01000001">
    <property type="protein sequence ID" value="GKY86997.1"/>
    <property type="molecule type" value="Genomic_DNA"/>
</dbReference>
<feature type="region of interest" description="Disordered" evidence="1">
    <location>
        <begin position="80"/>
        <end position="103"/>
    </location>
</feature>
<dbReference type="RefSeq" id="WP_281840935.1">
    <property type="nucleotide sequence ID" value="NZ_BROH01000001.1"/>
</dbReference>
<dbReference type="Proteomes" id="UP001144205">
    <property type="component" value="Unassembled WGS sequence"/>
</dbReference>
<evidence type="ECO:0000256" key="2">
    <source>
        <dbReference type="SAM" id="SignalP"/>
    </source>
</evidence>
<feature type="signal peptide" evidence="2">
    <location>
        <begin position="1"/>
        <end position="21"/>
    </location>
</feature>
<keyword evidence="4" id="KW-1185">Reference proteome</keyword>
<evidence type="ECO:0000313" key="4">
    <source>
        <dbReference type="Proteomes" id="UP001144205"/>
    </source>
</evidence>
<reference evidence="3" key="1">
    <citation type="journal article" date="2023" name="Int. J. Syst. Evol. Microbiol.">
        <title>Sinisalibacter aestuarii sp. nov., isolated from estuarine sediment of the Arakawa River.</title>
        <authorList>
            <person name="Arafat S.T."/>
            <person name="Hirano S."/>
            <person name="Sato A."/>
            <person name="Takeuchi K."/>
            <person name="Yasuda T."/>
            <person name="Terahara T."/>
            <person name="Hamada M."/>
            <person name="Kobayashi T."/>
        </authorList>
    </citation>
    <scope>NUCLEOTIDE SEQUENCE</scope>
    <source>
        <strain evidence="3">B-399</strain>
    </source>
</reference>